<keyword evidence="8 9" id="KW-0472">Membrane</keyword>
<feature type="transmembrane region" description="Helical" evidence="9">
    <location>
        <begin position="139"/>
        <end position="159"/>
    </location>
</feature>
<dbReference type="UniPathway" id="UPA00665"/>
<dbReference type="HAMAP" id="MF_00161">
    <property type="entry name" value="LspA"/>
    <property type="match status" value="1"/>
</dbReference>
<gene>
    <name evidence="9 12" type="primary">lspA</name>
    <name evidence="12" type="ORF">F2P47_01780</name>
</gene>
<dbReference type="InterPro" id="IPR001872">
    <property type="entry name" value="Peptidase_A8"/>
</dbReference>
<keyword evidence="5 9" id="KW-0064">Aspartyl protease</keyword>
<dbReference type="PANTHER" id="PTHR33695:SF1">
    <property type="entry name" value="LIPOPROTEIN SIGNAL PEPTIDASE"/>
    <property type="match status" value="1"/>
</dbReference>
<name>A0A6N6VR82_9HYPH</name>
<feature type="transmembrane region" description="Helical" evidence="9">
    <location>
        <begin position="6"/>
        <end position="27"/>
    </location>
</feature>
<dbReference type="Pfam" id="PF01252">
    <property type="entry name" value="Peptidase_A8"/>
    <property type="match status" value="1"/>
</dbReference>
<evidence type="ECO:0000256" key="1">
    <source>
        <dbReference type="ARBA" id="ARBA00006139"/>
    </source>
</evidence>
<organism evidence="12 13">
    <name type="scientific">Parvibaculum sedimenti</name>
    <dbReference type="NCBI Taxonomy" id="2608632"/>
    <lineage>
        <taxon>Bacteria</taxon>
        <taxon>Pseudomonadati</taxon>
        <taxon>Pseudomonadota</taxon>
        <taxon>Alphaproteobacteria</taxon>
        <taxon>Hyphomicrobiales</taxon>
        <taxon>Parvibaculaceae</taxon>
        <taxon>Parvibaculum</taxon>
    </lineage>
</organism>
<dbReference type="EMBL" id="WESC01000001">
    <property type="protein sequence ID" value="KAB7742880.1"/>
    <property type="molecule type" value="Genomic_DNA"/>
</dbReference>
<evidence type="ECO:0000256" key="5">
    <source>
        <dbReference type="ARBA" id="ARBA00022750"/>
    </source>
</evidence>
<dbReference type="PROSITE" id="PS00855">
    <property type="entry name" value="SPASE_II"/>
    <property type="match status" value="1"/>
</dbReference>
<evidence type="ECO:0000256" key="11">
    <source>
        <dbReference type="RuleBase" id="RU004181"/>
    </source>
</evidence>
<keyword evidence="2 9" id="KW-1003">Cell membrane</keyword>
<keyword evidence="7 9" id="KW-1133">Transmembrane helix</keyword>
<sequence>MALSIAGRPVWGPLSGLGALVAVLGFASDRFHKWWMLNVFDMADRGRYQVTSFFDLVMAWNKGVSYGLFQAETTIGRIALILFALLVVGGLGLWLAKAQLRITAVAIGLVIGGALGNVLDRFVYGAVADFFSFHAFGFYWYIFNVADIWIVMGVGLILLESALPGVFGPVNSEQSDQG</sequence>
<evidence type="ECO:0000256" key="4">
    <source>
        <dbReference type="ARBA" id="ARBA00022692"/>
    </source>
</evidence>
<comment type="caution">
    <text evidence="12">The sequence shown here is derived from an EMBL/GenBank/DDBJ whole genome shotgun (WGS) entry which is preliminary data.</text>
</comment>
<keyword evidence="3 9" id="KW-0645">Protease</keyword>
<comment type="pathway">
    <text evidence="9">Protein modification; lipoprotein biosynthesis (signal peptide cleavage).</text>
</comment>
<dbReference type="EC" id="3.4.23.36" evidence="9"/>
<dbReference type="AlphaFoldDB" id="A0A6N6VR82"/>
<dbReference type="PRINTS" id="PR00781">
    <property type="entry name" value="LIPOSIGPTASE"/>
</dbReference>
<protein>
    <recommendedName>
        <fullName evidence="9">Lipoprotein signal peptidase</fullName>
        <ecNumber evidence="9">3.4.23.36</ecNumber>
    </recommendedName>
    <alternativeName>
        <fullName evidence="9">Prolipoprotein signal peptidase</fullName>
    </alternativeName>
    <alternativeName>
        <fullName evidence="9">Signal peptidase II</fullName>
        <shortName evidence="9">SPase II</shortName>
    </alternativeName>
</protein>
<keyword evidence="13" id="KW-1185">Reference proteome</keyword>
<feature type="transmembrane region" description="Helical" evidence="9">
    <location>
        <begin position="75"/>
        <end position="95"/>
    </location>
</feature>
<dbReference type="PANTHER" id="PTHR33695">
    <property type="entry name" value="LIPOPROTEIN SIGNAL PEPTIDASE"/>
    <property type="match status" value="1"/>
</dbReference>
<evidence type="ECO:0000313" key="12">
    <source>
        <dbReference type="EMBL" id="KAB7742880.1"/>
    </source>
</evidence>
<evidence type="ECO:0000256" key="9">
    <source>
        <dbReference type="HAMAP-Rule" id="MF_00161"/>
    </source>
</evidence>
<keyword evidence="6 9" id="KW-0378">Hydrolase</keyword>
<comment type="subcellular location">
    <subcellularLocation>
        <location evidence="9">Cell membrane</location>
        <topology evidence="9">Multi-pass membrane protein</topology>
    </subcellularLocation>
</comment>
<feature type="active site" evidence="9">
    <location>
        <position position="147"/>
    </location>
</feature>
<feature type="transmembrane region" description="Helical" evidence="9">
    <location>
        <begin position="102"/>
        <end position="119"/>
    </location>
</feature>
<evidence type="ECO:0000313" key="13">
    <source>
        <dbReference type="Proteomes" id="UP000468901"/>
    </source>
</evidence>
<dbReference type="NCBIfam" id="TIGR00077">
    <property type="entry name" value="lspA"/>
    <property type="match status" value="1"/>
</dbReference>
<feature type="active site" evidence="9">
    <location>
        <position position="129"/>
    </location>
</feature>
<evidence type="ECO:0000256" key="8">
    <source>
        <dbReference type="ARBA" id="ARBA00023136"/>
    </source>
</evidence>
<dbReference type="Proteomes" id="UP000468901">
    <property type="component" value="Unassembled WGS sequence"/>
</dbReference>
<proteinExistence type="inferred from homology"/>
<accession>A0A6N6VR82</accession>
<evidence type="ECO:0000256" key="7">
    <source>
        <dbReference type="ARBA" id="ARBA00022989"/>
    </source>
</evidence>
<comment type="function">
    <text evidence="9 10">This protein specifically catalyzes the removal of signal peptides from prolipoproteins.</text>
</comment>
<reference evidence="12 13" key="1">
    <citation type="submission" date="2019-09" db="EMBL/GenBank/DDBJ databases">
        <title>Parvibaculum sedimenti sp. nov., isolated from sediment.</title>
        <authorList>
            <person name="Wang Y."/>
        </authorList>
    </citation>
    <scope>NUCLEOTIDE SEQUENCE [LARGE SCALE GENOMIC DNA]</scope>
    <source>
        <strain evidence="12 13">HXT-9</strain>
    </source>
</reference>
<evidence type="ECO:0000256" key="6">
    <source>
        <dbReference type="ARBA" id="ARBA00022801"/>
    </source>
</evidence>
<comment type="similarity">
    <text evidence="1 9 11">Belongs to the peptidase A8 family.</text>
</comment>
<keyword evidence="4 9" id="KW-0812">Transmembrane</keyword>
<comment type="catalytic activity">
    <reaction evidence="9 10">
        <text>Release of signal peptides from bacterial membrane prolipoproteins. Hydrolyzes -Xaa-Yaa-Zaa-|-(S,diacylglyceryl)Cys-, in which Xaa is hydrophobic (preferably Leu), and Yaa (Ala or Ser) and Zaa (Gly or Ala) have small, neutral side chains.</text>
        <dbReference type="EC" id="3.4.23.36"/>
    </reaction>
</comment>
<dbReference type="GO" id="GO:0006508">
    <property type="term" value="P:proteolysis"/>
    <property type="evidence" value="ECO:0007669"/>
    <property type="project" value="UniProtKB-KW"/>
</dbReference>
<dbReference type="RefSeq" id="WP_152214431.1">
    <property type="nucleotide sequence ID" value="NZ_JBAQYD010000094.1"/>
</dbReference>
<dbReference type="GO" id="GO:0005886">
    <property type="term" value="C:plasma membrane"/>
    <property type="evidence" value="ECO:0007669"/>
    <property type="project" value="UniProtKB-SubCell"/>
</dbReference>
<evidence type="ECO:0000256" key="3">
    <source>
        <dbReference type="ARBA" id="ARBA00022670"/>
    </source>
</evidence>
<dbReference type="GO" id="GO:0004190">
    <property type="term" value="F:aspartic-type endopeptidase activity"/>
    <property type="evidence" value="ECO:0007669"/>
    <property type="project" value="UniProtKB-UniRule"/>
</dbReference>
<evidence type="ECO:0000256" key="10">
    <source>
        <dbReference type="RuleBase" id="RU000594"/>
    </source>
</evidence>
<evidence type="ECO:0000256" key="2">
    <source>
        <dbReference type="ARBA" id="ARBA00022475"/>
    </source>
</evidence>